<dbReference type="Gene3D" id="3.30.200.20">
    <property type="entry name" value="Phosphorylase Kinase, domain 1"/>
    <property type="match status" value="1"/>
</dbReference>
<evidence type="ECO:0000313" key="3">
    <source>
        <dbReference type="Proteomes" id="UP001157125"/>
    </source>
</evidence>
<dbReference type="RefSeq" id="WP_284327889.1">
    <property type="nucleotide sequence ID" value="NZ_BSUN01000001.1"/>
</dbReference>
<feature type="domain" description="Aminoglycoside phosphotransferase" evidence="1">
    <location>
        <begin position="44"/>
        <end position="262"/>
    </location>
</feature>
<dbReference type="PANTHER" id="PTHR21310:SF42">
    <property type="entry name" value="BIFUNCTIONAL AAC_APH"/>
    <property type="match status" value="1"/>
</dbReference>
<comment type="caution">
    <text evidence="2">The sequence shown here is derived from an EMBL/GenBank/DDBJ whole genome shotgun (WGS) entry which is preliminary data.</text>
</comment>
<dbReference type="EMBL" id="BSUN01000001">
    <property type="protein sequence ID" value="GMA35294.1"/>
    <property type="molecule type" value="Genomic_DNA"/>
</dbReference>
<organism evidence="2 3">
    <name type="scientific">Demequina litorisediminis</name>
    <dbReference type="NCBI Taxonomy" id="1849022"/>
    <lineage>
        <taxon>Bacteria</taxon>
        <taxon>Bacillati</taxon>
        <taxon>Actinomycetota</taxon>
        <taxon>Actinomycetes</taxon>
        <taxon>Micrococcales</taxon>
        <taxon>Demequinaceae</taxon>
        <taxon>Demequina</taxon>
    </lineage>
</organism>
<gene>
    <name evidence="2" type="ORF">GCM10025876_14980</name>
</gene>
<name>A0ABQ6IEY7_9MICO</name>
<evidence type="ECO:0000313" key="2">
    <source>
        <dbReference type="EMBL" id="GMA35294.1"/>
    </source>
</evidence>
<dbReference type="InterPro" id="IPR011009">
    <property type="entry name" value="Kinase-like_dom_sf"/>
</dbReference>
<dbReference type="PANTHER" id="PTHR21310">
    <property type="entry name" value="AMINOGLYCOSIDE PHOSPHOTRANSFERASE-RELATED-RELATED"/>
    <property type="match status" value="1"/>
</dbReference>
<dbReference type="SUPFAM" id="SSF56112">
    <property type="entry name" value="Protein kinase-like (PK-like)"/>
    <property type="match status" value="1"/>
</dbReference>
<keyword evidence="3" id="KW-1185">Reference proteome</keyword>
<evidence type="ECO:0000259" key="1">
    <source>
        <dbReference type="Pfam" id="PF01636"/>
    </source>
</evidence>
<dbReference type="Proteomes" id="UP001157125">
    <property type="component" value="Unassembled WGS sequence"/>
</dbReference>
<sequence>MSAHRPLDSGPPQAHGSISEDTVRALLAAQHPDLAGLPLGERFDGWDMAVFRLGDDYSVRLPRVEAAVGPLETETRLLAELGPGWDFPHPEVVRTGEPGEGYPWPWRIVNWMPGDTTDLLPLPDDAGAALGRAIADLHQIAPADAPYNPEQSLPLSERQADYDYALARLADARGPYGERLLLDVVERIWAEALAAPGPGEPVWSHADLHGSNVLAIDGTFAGIIDWGKMAACDRAVDLGFLYTVLPQDGVITAVNTYLEITGVDDAGLEARLHGVALTKALLWATLDRPLNVGMAWRALAELGASTPA</sequence>
<accession>A0ABQ6IEY7</accession>
<dbReference type="InterPro" id="IPR051678">
    <property type="entry name" value="AGP_Transferase"/>
</dbReference>
<dbReference type="Pfam" id="PF01636">
    <property type="entry name" value="APH"/>
    <property type="match status" value="1"/>
</dbReference>
<proteinExistence type="predicted"/>
<dbReference type="InterPro" id="IPR002575">
    <property type="entry name" value="Aminoglycoside_PTrfase"/>
</dbReference>
<dbReference type="Gene3D" id="3.90.1200.10">
    <property type="match status" value="1"/>
</dbReference>
<reference evidence="3" key="1">
    <citation type="journal article" date="2019" name="Int. J. Syst. Evol. Microbiol.">
        <title>The Global Catalogue of Microorganisms (GCM) 10K type strain sequencing project: providing services to taxonomists for standard genome sequencing and annotation.</title>
        <authorList>
            <consortium name="The Broad Institute Genomics Platform"/>
            <consortium name="The Broad Institute Genome Sequencing Center for Infectious Disease"/>
            <person name="Wu L."/>
            <person name="Ma J."/>
        </authorList>
    </citation>
    <scope>NUCLEOTIDE SEQUENCE [LARGE SCALE GENOMIC DNA]</scope>
    <source>
        <strain evidence="3">NBRC 112299</strain>
    </source>
</reference>
<protein>
    <submittedName>
        <fullName evidence="2">Phosphotransferase</fullName>
    </submittedName>
</protein>